<reference evidence="1 2" key="1">
    <citation type="submission" date="2016-03" db="EMBL/GenBank/DDBJ databases">
        <title>Whole genome sequencing of Grifola frondosa 9006-11.</title>
        <authorList>
            <person name="Min B."/>
            <person name="Park H."/>
            <person name="Kim J.-G."/>
            <person name="Cho H."/>
            <person name="Oh Y.-L."/>
            <person name="Kong W.-S."/>
            <person name="Choi I.-G."/>
        </authorList>
    </citation>
    <scope>NUCLEOTIDE SEQUENCE [LARGE SCALE GENOMIC DNA]</scope>
    <source>
        <strain evidence="1 2">9006-11</strain>
    </source>
</reference>
<organism evidence="1 2">
    <name type="scientific">Grifola frondosa</name>
    <name type="common">Maitake</name>
    <name type="synonym">Polyporus frondosus</name>
    <dbReference type="NCBI Taxonomy" id="5627"/>
    <lineage>
        <taxon>Eukaryota</taxon>
        <taxon>Fungi</taxon>
        <taxon>Dikarya</taxon>
        <taxon>Basidiomycota</taxon>
        <taxon>Agaricomycotina</taxon>
        <taxon>Agaricomycetes</taxon>
        <taxon>Polyporales</taxon>
        <taxon>Grifolaceae</taxon>
        <taxon>Grifola</taxon>
    </lineage>
</organism>
<dbReference type="EMBL" id="LUGG01000002">
    <property type="protein sequence ID" value="OBZ77876.1"/>
    <property type="molecule type" value="Genomic_DNA"/>
</dbReference>
<gene>
    <name evidence="1" type="ORF">A0H81_01583</name>
</gene>
<proteinExistence type="predicted"/>
<evidence type="ECO:0000313" key="1">
    <source>
        <dbReference type="EMBL" id="OBZ77876.1"/>
    </source>
</evidence>
<comment type="caution">
    <text evidence="1">The sequence shown here is derived from an EMBL/GenBank/DDBJ whole genome shotgun (WGS) entry which is preliminary data.</text>
</comment>
<dbReference type="AlphaFoldDB" id="A0A1C7MNA1"/>
<dbReference type="Proteomes" id="UP000092993">
    <property type="component" value="Unassembled WGS sequence"/>
</dbReference>
<protein>
    <submittedName>
        <fullName evidence="1">Uncharacterized protein</fullName>
    </submittedName>
</protein>
<sequence>MPEHALSPSANVPANSQQFSVEIRSVQRYAALWDIASLEATYVWSCTLVIKDAIPPEGLLYHPIQRVQIEFRAVELSDKIPFANEDEVVRRVPEFLVTYKGETAEPDEVSRLDPRKGILLAPDFTHHSAKEPGAPSEWTRMVWVPMPLHLFACRDYRMFRMQANITLEDEHTPNEVAHAAVVDVDIERLSSVQLMNMPSRRISS</sequence>
<accession>A0A1C7MNA1</accession>
<evidence type="ECO:0000313" key="2">
    <source>
        <dbReference type="Proteomes" id="UP000092993"/>
    </source>
</evidence>
<name>A0A1C7MNA1_GRIFR</name>
<keyword evidence="2" id="KW-1185">Reference proteome</keyword>